<feature type="compositionally biased region" description="Low complexity" evidence="1">
    <location>
        <begin position="620"/>
        <end position="636"/>
    </location>
</feature>
<keyword evidence="2" id="KW-0812">Transmembrane</keyword>
<feature type="compositionally biased region" description="Polar residues" evidence="1">
    <location>
        <begin position="122"/>
        <end position="151"/>
    </location>
</feature>
<gene>
    <name evidence="3 5" type="ORF">P152DRAFT_472199</name>
</gene>
<dbReference type="OrthoDB" id="4153178at2759"/>
<feature type="compositionally biased region" description="Polar residues" evidence="1">
    <location>
        <begin position="83"/>
        <end position="95"/>
    </location>
</feature>
<reference evidence="5" key="3">
    <citation type="submission" date="2025-04" db="UniProtKB">
        <authorList>
            <consortium name="RefSeq"/>
        </authorList>
    </citation>
    <scope>IDENTIFICATION</scope>
    <source>
        <strain evidence="5">CBS 781.70</strain>
    </source>
</reference>
<feature type="region of interest" description="Disordered" evidence="1">
    <location>
        <begin position="439"/>
        <end position="497"/>
    </location>
</feature>
<feature type="region of interest" description="Disordered" evidence="1">
    <location>
        <begin position="176"/>
        <end position="302"/>
    </location>
</feature>
<dbReference type="AlphaFoldDB" id="A0A6G1G8X1"/>
<reference evidence="5" key="2">
    <citation type="submission" date="2020-04" db="EMBL/GenBank/DDBJ databases">
        <authorList>
            <consortium name="NCBI Genome Project"/>
        </authorList>
    </citation>
    <scope>NUCLEOTIDE SEQUENCE</scope>
    <source>
        <strain evidence="5">CBS 781.70</strain>
    </source>
</reference>
<accession>A0A6G1G8X1</accession>
<dbReference type="Proteomes" id="UP000504638">
    <property type="component" value="Unplaced"/>
</dbReference>
<feature type="compositionally biased region" description="Low complexity" evidence="1">
    <location>
        <begin position="249"/>
        <end position="268"/>
    </location>
</feature>
<feature type="compositionally biased region" description="Polar residues" evidence="1">
    <location>
        <begin position="282"/>
        <end position="301"/>
    </location>
</feature>
<dbReference type="GeneID" id="54421708"/>
<feature type="region of interest" description="Disordered" evidence="1">
    <location>
        <begin position="534"/>
        <end position="670"/>
    </location>
</feature>
<evidence type="ECO:0000313" key="3">
    <source>
        <dbReference type="EMBL" id="KAF1814432.1"/>
    </source>
</evidence>
<feature type="compositionally biased region" description="Basic and acidic residues" evidence="1">
    <location>
        <begin position="377"/>
        <end position="409"/>
    </location>
</feature>
<feature type="compositionally biased region" description="Low complexity" evidence="1">
    <location>
        <begin position="536"/>
        <end position="567"/>
    </location>
</feature>
<feature type="transmembrane region" description="Helical" evidence="2">
    <location>
        <begin position="747"/>
        <end position="768"/>
    </location>
</feature>
<feature type="compositionally biased region" description="Low complexity" evidence="1">
    <location>
        <begin position="202"/>
        <end position="215"/>
    </location>
</feature>
<keyword evidence="4" id="KW-1185">Reference proteome</keyword>
<reference evidence="3 5" key="1">
    <citation type="submission" date="2020-01" db="EMBL/GenBank/DDBJ databases">
        <authorList>
            <consortium name="DOE Joint Genome Institute"/>
            <person name="Haridas S."/>
            <person name="Albert R."/>
            <person name="Binder M."/>
            <person name="Bloem J."/>
            <person name="Labutti K."/>
            <person name="Salamov A."/>
            <person name="Andreopoulos B."/>
            <person name="Baker S.E."/>
            <person name="Barry K."/>
            <person name="Bills G."/>
            <person name="Bluhm B.H."/>
            <person name="Cannon C."/>
            <person name="Castanera R."/>
            <person name="Culley D.E."/>
            <person name="Daum C."/>
            <person name="Ezra D."/>
            <person name="Gonzalez J.B."/>
            <person name="Henrissat B."/>
            <person name="Kuo A."/>
            <person name="Liang C."/>
            <person name="Lipzen A."/>
            <person name="Lutzoni F."/>
            <person name="Magnuson J."/>
            <person name="Mondo S."/>
            <person name="Nolan M."/>
            <person name="Ohm R."/>
            <person name="Pangilinan J."/>
            <person name="Park H.-J."/>
            <person name="Ramirez L."/>
            <person name="Alfaro M."/>
            <person name="Sun H."/>
            <person name="Tritt A."/>
            <person name="Yoshinaga Y."/>
            <person name="Zwiers L.-H."/>
            <person name="Turgeon B.G."/>
            <person name="Goodwin S.B."/>
            <person name="Spatafora J.W."/>
            <person name="Crous P.W."/>
            <person name="Grigoriev I.V."/>
        </authorList>
    </citation>
    <scope>NUCLEOTIDE SEQUENCE</scope>
    <source>
        <strain evidence="3 5">CBS 781.70</strain>
    </source>
</reference>
<feature type="compositionally biased region" description="Low complexity" evidence="1">
    <location>
        <begin position="647"/>
        <end position="657"/>
    </location>
</feature>
<evidence type="ECO:0000256" key="2">
    <source>
        <dbReference type="SAM" id="Phobius"/>
    </source>
</evidence>
<evidence type="ECO:0000256" key="1">
    <source>
        <dbReference type="SAM" id="MobiDB-lite"/>
    </source>
</evidence>
<keyword evidence="2" id="KW-1133">Transmembrane helix</keyword>
<dbReference type="EMBL" id="ML975153">
    <property type="protein sequence ID" value="KAF1814432.1"/>
    <property type="molecule type" value="Genomic_DNA"/>
</dbReference>
<feature type="compositionally biased region" description="Basic residues" evidence="1">
    <location>
        <begin position="803"/>
        <end position="812"/>
    </location>
</feature>
<feature type="transmembrane region" description="Helical" evidence="2">
    <location>
        <begin position="864"/>
        <end position="883"/>
    </location>
</feature>
<name>A0A6G1G8X1_9PEZI</name>
<feature type="region of interest" description="Disordered" evidence="1">
    <location>
        <begin position="1"/>
        <end position="154"/>
    </location>
</feature>
<evidence type="ECO:0008006" key="6">
    <source>
        <dbReference type="Google" id="ProtNLM"/>
    </source>
</evidence>
<feature type="compositionally biased region" description="Polar residues" evidence="1">
    <location>
        <begin position="591"/>
        <end position="600"/>
    </location>
</feature>
<feature type="compositionally biased region" description="Low complexity" evidence="1">
    <location>
        <begin position="485"/>
        <end position="497"/>
    </location>
</feature>
<evidence type="ECO:0000313" key="5">
    <source>
        <dbReference type="RefSeq" id="XP_033536063.1"/>
    </source>
</evidence>
<proteinExistence type="predicted"/>
<feature type="region of interest" description="Disordered" evidence="1">
    <location>
        <begin position="797"/>
        <end position="832"/>
    </location>
</feature>
<organism evidence="3">
    <name type="scientific">Eremomyces bilateralis CBS 781.70</name>
    <dbReference type="NCBI Taxonomy" id="1392243"/>
    <lineage>
        <taxon>Eukaryota</taxon>
        <taxon>Fungi</taxon>
        <taxon>Dikarya</taxon>
        <taxon>Ascomycota</taxon>
        <taxon>Pezizomycotina</taxon>
        <taxon>Dothideomycetes</taxon>
        <taxon>Dothideomycetes incertae sedis</taxon>
        <taxon>Eremomycetales</taxon>
        <taxon>Eremomycetaceae</taxon>
        <taxon>Eremomyces</taxon>
    </lineage>
</organism>
<feature type="compositionally biased region" description="Polar residues" evidence="1">
    <location>
        <begin position="353"/>
        <end position="365"/>
    </location>
</feature>
<protein>
    <recommendedName>
        <fullName evidence="6">Serine-rich protein</fullName>
    </recommendedName>
</protein>
<keyword evidence="2" id="KW-0472">Membrane</keyword>
<feature type="compositionally biased region" description="Basic and acidic residues" evidence="1">
    <location>
        <begin position="190"/>
        <end position="199"/>
    </location>
</feature>
<feature type="region of interest" description="Disordered" evidence="1">
    <location>
        <begin position="326"/>
        <end position="424"/>
    </location>
</feature>
<feature type="compositionally biased region" description="Polar residues" evidence="1">
    <location>
        <begin position="410"/>
        <end position="424"/>
    </location>
</feature>
<sequence>MLSLRRPSPGPSHSRRASPKRQPLREHSQSRTNELARPSIRIIDEDTAAAYFKSPFPSHPSHILRPHNAPDSIFEDKDVRVSADTSASNVVTTGSPDDGLIPQPLKPRKSPSDRQSTSTSSEAGTFRTTGSPYTPSSSRFSQASTPPSSLATGDEDFLEGVLSNVQEANPSSIRLVASDPLSSSPTPTSHIDHARRLNEQRSGSSLASSATSDALTIRHPEGPHTTVSSSPPSSPNFIVHSTPGKHQRSVSSLSARSSKSASPSSKHSGGTIVKHSAESLGRSDSSSTGNSDRPRSASSPVTPLRSAIRLAVETGVPIQYPIVRQSPASNSWASSSTVSPRVSPRMNDGPSRAQWSSRLSTIPSETESRPSHSFSIPHEKEEGRESGDILDGLYRERSSSPRRWGRPESESSNGGLRSIASESTMPSVAAPAPLFSTQYLSPSSTVPSGRDSEEQDDHVADLPSPQLRQQRSGYFRRYSDTLSRPTSSGSTYSARSSAPSVIASTLPAWARAYYRGSVLLPPTSSHSNVAFPISFPPETSTPPQTVPSTSIIRQTTSASARSTSPSAHFPLSLFHPRKRPRQSNLRGAAATSPTGVSRLSPTPEHPDQSRRSVLRRSKRFSIISRRVRMSSARSSQLPPPSPPRTPSPTLSDLPTDPAVTDTRLASDDPSAVESFAARQSRTARLTALSLRPPQPQYLSGAIPGLSLNSPRLPRDRRSAGRMSVWVTPSLDEPIGPRAVFGGVGRQIALFAVGFVFPPAWYVGALLPLPQRPTARYDESDVEAGGPAAALAGLEGTTAEKAPKRSKQTGKAKVRTDTVGVDDPNAPPTRPSYDADIQQALALRLDAYEEKQFLKARWWRNLNRIMCVVGLLLIGAVIALAVVGTRMRDGRM</sequence>
<dbReference type="RefSeq" id="XP_033536063.1">
    <property type="nucleotide sequence ID" value="XM_033681138.1"/>
</dbReference>
<feature type="compositionally biased region" description="Pro residues" evidence="1">
    <location>
        <begin position="637"/>
        <end position="646"/>
    </location>
</feature>
<evidence type="ECO:0000313" key="4">
    <source>
        <dbReference type="Proteomes" id="UP000504638"/>
    </source>
</evidence>
<feature type="compositionally biased region" description="Low complexity" evidence="1">
    <location>
        <begin position="326"/>
        <end position="345"/>
    </location>
</feature>